<evidence type="ECO:0000313" key="2">
    <source>
        <dbReference type="EMBL" id="MCU4725582.1"/>
    </source>
</evidence>
<accession>A0AAE3LDV4</accession>
<dbReference type="RefSeq" id="WP_315907574.1">
    <property type="nucleotide sequence ID" value="NZ_JAOPKC010000001.1"/>
</dbReference>
<proteinExistence type="predicted"/>
<evidence type="ECO:0000313" key="3">
    <source>
        <dbReference type="Proteomes" id="UP001208186"/>
    </source>
</evidence>
<dbReference type="Proteomes" id="UP001209746">
    <property type="component" value="Unassembled WGS sequence"/>
</dbReference>
<evidence type="ECO:0000313" key="4">
    <source>
        <dbReference type="Proteomes" id="UP001209746"/>
    </source>
</evidence>
<sequence>MGDGSAFAAAEIGTELRGGPAESVRSFAGLIDDDRGRALLNYYDSLLDVPVEETRIGREIIANYSTDTIDTAVGSSSVNQMKAATGLTNQAQDGRDFYGQVASRLESEGAVGIMFGPPGAGKTATTFDVASAWQARTGGAVIGNTSYSGFDRQFTSDTEMLEAMGSIEGPVLALIDEVAQELSGFGKGSKQAEAFSDALLFIRKKERRHGKYAKKGSALLVGHTRKKVAKPIRRVASFGIEKPHQDQPDKARLLDSEGGKDTWDEAGSFQGLTDTAETYAEYEPSEFTIEEAYDEDEAESVDLDKAKKQQAIETVVRAHVEQDMTYEDAAGLVEYGEYWVGERVREWKDGDHDFVDVDRP</sequence>
<dbReference type="EMBL" id="JAOPKC010000001">
    <property type="protein sequence ID" value="MCU4716813.1"/>
    <property type="molecule type" value="Genomic_DNA"/>
</dbReference>
<name>A0AAE3LDV4_9EURY</name>
<protein>
    <submittedName>
        <fullName evidence="2">Uncharacterized protein</fullName>
    </submittedName>
</protein>
<comment type="caution">
    <text evidence="2">The sequence shown here is derived from an EMBL/GenBank/DDBJ whole genome shotgun (WGS) entry which is preliminary data.</text>
</comment>
<gene>
    <name evidence="2" type="ORF">OB914_01145</name>
    <name evidence="1" type="ORF">OB916_01875</name>
</gene>
<organism evidence="2 4">
    <name type="scientific">Halapricum hydrolyticum</name>
    <dbReference type="NCBI Taxonomy" id="2979991"/>
    <lineage>
        <taxon>Archaea</taxon>
        <taxon>Methanobacteriati</taxon>
        <taxon>Methanobacteriota</taxon>
        <taxon>Stenosarchaea group</taxon>
        <taxon>Halobacteria</taxon>
        <taxon>Halobacteriales</taxon>
        <taxon>Haloarculaceae</taxon>
        <taxon>Halapricum</taxon>
    </lineage>
</organism>
<keyword evidence="3" id="KW-1185">Reference proteome</keyword>
<dbReference type="Proteomes" id="UP001208186">
    <property type="component" value="Unassembled WGS sequence"/>
</dbReference>
<reference evidence="2" key="1">
    <citation type="submission" date="2023-02" db="EMBL/GenBank/DDBJ databases">
        <title>Enrichment on poylsaccharides allowed isolation of novel metabolic and taxonomic groups of Haloarchaea.</title>
        <authorList>
            <person name="Sorokin D.Y."/>
            <person name="Elcheninov A.G."/>
            <person name="Khizhniak T.V."/>
            <person name="Kolganova T.V."/>
            <person name="Kublanov I.V."/>
        </authorList>
    </citation>
    <scope>NUCLEOTIDE SEQUENCE</scope>
    <source>
        <strain evidence="1 3">HArc-curdl5-1</strain>
        <strain evidence="2">HArc-curdl7</strain>
    </source>
</reference>
<dbReference type="AlphaFoldDB" id="A0AAE3LDV4"/>
<dbReference type="EMBL" id="JAOPKD010000001">
    <property type="protein sequence ID" value="MCU4725582.1"/>
    <property type="molecule type" value="Genomic_DNA"/>
</dbReference>
<evidence type="ECO:0000313" key="1">
    <source>
        <dbReference type="EMBL" id="MCU4716813.1"/>
    </source>
</evidence>